<evidence type="ECO:0000313" key="2">
    <source>
        <dbReference type="EMBL" id="RAW16661.1"/>
    </source>
</evidence>
<accession>A0A329QWV0</accession>
<name>A0A329QWV0_9BACL</name>
<dbReference type="AlphaFoldDB" id="A0A329QWV0"/>
<dbReference type="Proteomes" id="UP000250642">
    <property type="component" value="Unassembled WGS sequence"/>
</dbReference>
<sequence>MKTFITRYRAGKSRNEFQVYVIESSTLKRFFVVEMVLGTIAYNVALFWFHNAILAGVGSWAGTESLKRLPLVFKKISGRQEGSGSMSTFFT</sequence>
<protein>
    <submittedName>
        <fullName evidence="2">Uncharacterized protein</fullName>
    </submittedName>
</protein>
<evidence type="ECO:0000256" key="1">
    <source>
        <dbReference type="SAM" id="Phobius"/>
    </source>
</evidence>
<gene>
    <name evidence="2" type="ORF">DC345_06010</name>
</gene>
<organism evidence="2 3">
    <name type="scientific">Paenibacillus taichungensis</name>
    <dbReference type="NCBI Taxonomy" id="484184"/>
    <lineage>
        <taxon>Bacteria</taxon>
        <taxon>Bacillati</taxon>
        <taxon>Bacillota</taxon>
        <taxon>Bacilli</taxon>
        <taxon>Bacillales</taxon>
        <taxon>Paenibacillaceae</taxon>
        <taxon>Paenibacillus</taxon>
    </lineage>
</organism>
<evidence type="ECO:0000313" key="3">
    <source>
        <dbReference type="Proteomes" id="UP000250642"/>
    </source>
</evidence>
<keyword evidence="1" id="KW-1133">Transmembrane helix</keyword>
<proteinExistence type="predicted"/>
<keyword evidence="1" id="KW-0472">Membrane</keyword>
<keyword evidence="1" id="KW-0812">Transmembrane</keyword>
<reference evidence="2 3" key="1">
    <citation type="submission" date="2018-04" db="EMBL/GenBank/DDBJ databases">
        <title>Paenibacillus taichungensis Genome sequencing and assembly.</title>
        <authorList>
            <person name="Xu J."/>
            <person name="Rensing C."/>
            <person name="Mazhar H.S."/>
        </authorList>
    </citation>
    <scope>NUCLEOTIDE SEQUENCE [LARGE SCALE GENOMIC DNA]</scope>
    <source>
        <strain evidence="2 3">NC1</strain>
    </source>
</reference>
<dbReference type="RefSeq" id="WP_113052334.1">
    <property type="nucleotide sequence ID" value="NZ_CP175536.1"/>
</dbReference>
<comment type="caution">
    <text evidence="2">The sequence shown here is derived from an EMBL/GenBank/DDBJ whole genome shotgun (WGS) entry which is preliminary data.</text>
</comment>
<feature type="transmembrane region" description="Helical" evidence="1">
    <location>
        <begin position="30"/>
        <end position="49"/>
    </location>
</feature>
<dbReference type="EMBL" id="QEVW01000005">
    <property type="protein sequence ID" value="RAW16661.1"/>
    <property type="molecule type" value="Genomic_DNA"/>
</dbReference>